<reference evidence="1" key="2">
    <citation type="submission" date="2020-09" db="EMBL/GenBank/DDBJ databases">
        <authorList>
            <person name="Sun Q."/>
            <person name="Ohkuma M."/>
        </authorList>
    </citation>
    <scope>NUCLEOTIDE SEQUENCE</scope>
    <source>
        <strain evidence="1">JCM 19831</strain>
    </source>
</reference>
<dbReference type="AlphaFoldDB" id="A0A917TX44"/>
<proteinExistence type="predicted"/>
<reference evidence="1" key="1">
    <citation type="journal article" date="2014" name="Int. J. Syst. Evol. Microbiol.">
        <title>Complete genome sequence of Corynebacterium casei LMG S-19264T (=DSM 44701T), isolated from a smear-ripened cheese.</title>
        <authorList>
            <consortium name="US DOE Joint Genome Institute (JGI-PGF)"/>
            <person name="Walter F."/>
            <person name="Albersmeier A."/>
            <person name="Kalinowski J."/>
            <person name="Ruckert C."/>
        </authorList>
    </citation>
    <scope>NUCLEOTIDE SEQUENCE</scope>
    <source>
        <strain evidence="1">JCM 19831</strain>
    </source>
</reference>
<evidence type="ECO:0000313" key="2">
    <source>
        <dbReference type="Proteomes" id="UP000642070"/>
    </source>
</evidence>
<name>A0A917TX44_9ACTN</name>
<organism evidence="1 2">
    <name type="scientific">Dactylosporangium sucinum</name>
    <dbReference type="NCBI Taxonomy" id="1424081"/>
    <lineage>
        <taxon>Bacteria</taxon>
        <taxon>Bacillati</taxon>
        <taxon>Actinomycetota</taxon>
        <taxon>Actinomycetes</taxon>
        <taxon>Micromonosporales</taxon>
        <taxon>Micromonosporaceae</taxon>
        <taxon>Dactylosporangium</taxon>
    </lineage>
</organism>
<protein>
    <submittedName>
        <fullName evidence="1">Uncharacterized protein</fullName>
    </submittedName>
</protein>
<dbReference type="EMBL" id="BMPI01000024">
    <property type="protein sequence ID" value="GGM41927.1"/>
    <property type="molecule type" value="Genomic_DNA"/>
</dbReference>
<keyword evidence="2" id="KW-1185">Reference proteome</keyword>
<dbReference type="Proteomes" id="UP000642070">
    <property type="component" value="Unassembled WGS sequence"/>
</dbReference>
<comment type="caution">
    <text evidence="1">The sequence shown here is derived from an EMBL/GenBank/DDBJ whole genome shotgun (WGS) entry which is preliminary data.</text>
</comment>
<evidence type="ECO:0000313" key="1">
    <source>
        <dbReference type="EMBL" id="GGM41927.1"/>
    </source>
</evidence>
<accession>A0A917TX44</accession>
<sequence>MFEYAAMERRKHWWNGAWGRLARRDVYLFEDAGIWWVESREGGADGRARRYEFTDEDEAMNCVSGLLAQPGSWRELK</sequence>
<gene>
    <name evidence="1" type="ORF">GCM10007977_049310</name>
</gene>